<organism evidence="9 10">
    <name type="scientific">Haloferula rosea</name>
    <dbReference type="NCBI Taxonomy" id="490093"/>
    <lineage>
        <taxon>Bacteria</taxon>
        <taxon>Pseudomonadati</taxon>
        <taxon>Verrucomicrobiota</taxon>
        <taxon>Verrucomicrobiia</taxon>
        <taxon>Verrucomicrobiales</taxon>
        <taxon>Verrucomicrobiaceae</taxon>
        <taxon>Haloferula</taxon>
    </lineage>
</organism>
<accession>A0A934RCE1</accession>
<dbReference type="Gene3D" id="3.30.1120.10">
    <property type="match status" value="1"/>
</dbReference>
<keyword evidence="3 7" id="KW-0732">Signal</keyword>
<protein>
    <submittedName>
        <fullName evidence="9">Sulfatase-like hydrolase/transferase</fullName>
    </submittedName>
</protein>
<dbReference type="Gene3D" id="3.40.720.10">
    <property type="entry name" value="Alkaline Phosphatase, subunit A"/>
    <property type="match status" value="1"/>
</dbReference>
<dbReference type="AlphaFoldDB" id="A0A934RCE1"/>
<dbReference type="EMBL" id="JAENII010000002">
    <property type="protein sequence ID" value="MBK1825885.1"/>
    <property type="molecule type" value="Genomic_DNA"/>
</dbReference>
<dbReference type="InterPro" id="IPR024607">
    <property type="entry name" value="Sulfatase_CS"/>
</dbReference>
<dbReference type="PROSITE" id="PS00523">
    <property type="entry name" value="SULFATASE_1"/>
    <property type="match status" value="1"/>
</dbReference>
<evidence type="ECO:0000259" key="8">
    <source>
        <dbReference type="SMART" id="SM00560"/>
    </source>
</evidence>
<dbReference type="SMART" id="SM00560">
    <property type="entry name" value="LamGL"/>
    <property type="match status" value="1"/>
</dbReference>
<feature type="signal peptide" evidence="7">
    <location>
        <begin position="1"/>
        <end position="21"/>
    </location>
</feature>
<dbReference type="GO" id="GO:0004065">
    <property type="term" value="F:arylsulfatase activity"/>
    <property type="evidence" value="ECO:0007669"/>
    <property type="project" value="TreeGrafter"/>
</dbReference>
<dbReference type="SUPFAM" id="SSF53649">
    <property type="entry name" value="Alkaline phosphatase-like"/>
    <property type="match status" value="1"/>
</dbReference>
<keyword evidence="5" id="KW-0106">Calcium</keyword>
<comment type="caution">
    <text evidence="9">The sequence shown here is derived from an EMBL/GenBank/DDBJ whole genome shotgun (WGS) entry which is preliminary data.</text>
</comment>
<feature type="chain" id="PRO_5037221337" evidence="7">
    <location>
        <begin position="22"/>
        <end position="1005"/>
    </location>
</feature>
<evidence type="ECO:0000256" key="3">
    <source>
        <dbReference type="ARBA" id="ARBA00022729"/>
    </source>
</evidence>
<dbReference type="PANTHER" id="PTHR42693">
    <property type="entry name" value="ARYLSULFATASE FAMILY MEMBER"/>
    <property type="match status" value="1"/>
</dbReference>
<dbReference type="InterPro" id="IPR000917">
    <property type="entry name" value="Sulfatase_N"/>
</dbReference>
<proteinExistence type="inferred from homology"/>
<keyword evidence="6" id="KW-1015">Disulfide bond</keyword>
<name>A0A934RCE1_9BACT</name>
<evidence type="ECO:0000256" key="7">
    <source>
        <dbReference type="SAM" id="SignalP"/>
    </source>
</evidence>
<evidence type="ECO:0000256" key="1">
    <source>
        <dbReference type="ARBA" id="ARBA00008779"/>
    </source>
</evidence>
<dbReference type="SUPFAM" id="SSF49899">
    <property type="entry name" value="Concanavalin A-like lectins/glucanases"/>
    <property type="match status" value="1"/>
</dbReference>
<feature type="domain" description="LamG-like jellyroll fold" evidence="8">
    <location>
        <begin position="278"/>
        <end position="410"/>
    </location>
</feature>
<dbReference type="InterPro" id="IPR050738">
    <property type="entry name" value="Sulfatase"/>
</dbReference>
<keyword evidence="2" id="KW-0479">Metal-binding</keyword>
<dbReference type="Gene3D" id="2.60.120.200">
    <property type="match status" value="1"/>
</dbReference>
<gene>
    <name evidence="9" type="ORF">JIN81_02550</name>
</gene>
<evidence type="ECO:0000256" key="6">
    <source>
        <dbReference type="ARBA" id="ARBA00023157"/>
    </source>
</evidence>
<keyword evidence="4 9" id="KW-0378">Hydrolase</keyword>
<dbReference type="InterPro" id="IPR006558">
    <property type="entry name" value="LamG-like"/>
</dbReference>
<dbReference type="Pfam" id="PF13385">
    <property type="entry name" value="Laminin_G_3"/>
    <property type="match status" value="1"/>
</dbReference>
<evidence type="ECO:0000313" key="9">
    <source>
        <dbReference type="EMBL" id="MBK1825885.1"/>
    </source>
</evidence>
<evidence type="ECO:0000256" key="2">
    <source>
        <dbReference type="ARBA" id="ARBA00022723"/>
    </source>
</evidence>
<reference evidence="9" key="1">
    <citation type="submission" date="2021-01" db="EMBL/GenBank/DDBJ databases">
        <title>Modified the classification status of verrucomicrobia.</title>
        <authorList>
            <person name="Feng X."/>
        </authorList>
    </citation>
    <scope>NUCLEOTIDE SEQUENCE</scope>
    <source>
        <strain evidence="9">KCTC 22201</strain>
    </source>
</reference>
<dbReference type="PANTHER" id="PTHR42693:SF53">
    <property type="entry name" value="ENDO-4-O-SULFATASE"/>
    <property type="match status" value="1"/>
</dbReference>
<sequence length="1005" mass="108851">MRILFTLLLAFALGRMSSISAQTVLISPNASVRNGGFEDADGTDFSSVPFWESYFAEGAATDPISTANPKSGFLRSFTNGYQGTGNRIHPSQIIPAGTWTIEEGDLFVASISARSGAAFDPGADQLQMVLHVVDINGNAVSDPSSPIGYPTRILSSLADIPTAGVYHDHSFTSVPVRPNSPWIGQQVQIRILHTGDRNEYLMIDDVSLTAYRAAELDAPATLIASYSADGTTQDSGPSSLHGTASPGLSYGPGFGIGSSFDTTAGSVTLPVQLPLRYSISLWTRTSSPGGEGSQLTWREGSAMVDGSIAPDGGWGISLRGNSIAVGAGDETLSSQSFATDDRWRHITMTHDGLTNSLRLYVNGQLEDAADLEGPVQLSSDLEIGASRNGGMTFSGLIDDIRIYSGILEPEDINDIRIGEGDTDGDGFSNVDEADAGTDWGSASDFPKIRSVQMESGEVRIEIDGKRSRQYQLERQNDLSAVEPEAVPDAVAPLESETSVELTDPAPPPSKAFYRVRAEKGPLPQPNILLIVGDDHGYADISAYPNARPDISTPSFDRIAASGSIFTQAYVTSPVCSPSRCGFLTGRYQNEWDAAGGWAPRLPATVKHIAEYLKEAGYATAMIGKNDFGQPVGSINNREHPTNHGFDRFFGFNAHAHDFWLHSQAITDTVQPAWPTEASAHLGKLVNTELPGNFETFDDGTWQTEIFTDRAIDYLEQRKTNPQPFFLYLSHASVHALIHQAPKSYLDAEGVPELPLYDPATNTQDNPSAYTTYYYRYSRPTPQDANGIISDADMRKYYRAHLNAYDDQMGRLLDALDEKGLTDNTIVIYFSDNGGEALTGANNQPLSGSKYTSFEGGLRVPMMISWPGRIPGGQVYTHVTSTLDIVPTLLDVAGVENAAPLRGHSLIEPLKNNAPVVPGERTLFWRFNNQWAIRKGDWKLVLGTKDIAAKHTSQIVFNDAVLNRVALFNLAVDPAEMNDLSNSTDPAIQAIRADLQARYDAWQAGL</sequence>
<dbReference type="RefSeq" id="WP_200276000.1">
    <property type="nucleotide sequence ID" value="NZ_JAENII010000002.1"/>
</dbReference>
<dbReference type="InterPro" id="IPR017850">
    <property type="entry name" value="Alkaline_phosphatase_core_sf"/>
</dbReference>
<evidence type="ECO:0000256" key="5">
    <source>
        <dbReference type="ARBA" id="ARBA00022837"/>
    </source>
</evidence>
<keyword evidence="10" id="KW-1185">Reference proteome</keyword>
<dbReference type="Pfam" id="PF00884">
    <property type="entry name" value="Sulfatase"/>
    <property type="match status" value="1"/>
</dbReference>
<dbReference type="InterPro" id="IPR013320">
    <property type="entry name" value="ConA-like_dom_sf"/>
</dbReference>
<comment type="similarity">
    <text evidence="1">Belongs to the sulfatase family.</text>
</comment>
<evidence type="ECO:0000256" key="4">
    <source>
        <dbReference type="ARBA" id="ARBA00022801"/>
    </source>
</evidence>
<evidence type="ECO:0000313" key="10">
    <source>
        <dbReference type="Proteomes" id="UP000658278"/>
    </source>
</evidence>
<dbReference type="GO" id="GO:0046872">
    <property type="term" value="F:metal ion binding"/>
    <property type="evidence" value="ECO:0007669"/>
    <property type="project" value="UniProtKB-KW"/>
</dbReference>
<dbReference type="Proteomes" id="UP000658278">
    <property type="component" value="Unassembled WGS sequence"/>
</dbReference>